<evidence type="ECO:0000256" key="1">
    <source>
        <dbReference type="SAM" id="Coils"/>
    </source>
</evidence>
<feature type="compositionally biased region" description="Gly residues" evidence="2">
    <location>
        <begin position="228"/>
        <end position="239"/>
    </location>
</feature>
<protein>
    <recommendedName>
        <fullName evidence="5">GDP/GTP exchange factor Sec2 N-terminal domain-containing protein</fullName>
    </recommendedName>
</protein>
<feature type="region of interest" description="Disordered" evidence="2">
    <location>
        <begin position="252"/>
        <end position="277"/>
    </location>
</feature>
<evidence type="ECO:0000256" key="2">
    <source>
        <dbReference type="SAM" id="MobiDB-lite"/>
    </source>
</evidence>
<sequence>MSSPNPANLPLPLSPDPNPSSSPNTLPLSLPVSEAASSPETESLIASLRTSLSSAQAQISVQATRLSTLADLETQHIQLKDQYAFLSAAKEAVESQLQEEVKKREVAEENVETLRGQVEQARRGVMTLQKQDAERKRMSVLGNGMAGGMGLGLGEEEVLASLANIGEGSQRNESKLYKRQSMMAGRSHRRVSSQSEPGADIHSALLDRPITLAATAQTAVGGNTAPSTGGGTLRPNAVGGGLRELRLGATPPTAAASLSHSPSATTNNPNQSGYFDDQMQPQSALQKLTLNGSPTKNEAAANAAKEEAARLRSELGTVQRRLAESEEARVASELCLKALREFMASNTSSGGDEENPEGMSSSTADLLKGIRLPPLPTDRDANEEHGDTPAGQSAKPSGWGFKLWANKPQPQTSPAKELPTTPS</sequence>
<dbReference type="Proteomes" id="UP001388673">
    <property type="component" value="Unassembled WGS sequence"/>
</dbReference>
<feature type="region of interest" description="Disordered" evidence="2">
    <location>
        <begin position="219"/>
        <end position="239"/>
    </location>
</feature>
<comment type="caution">
    <text evidence="3">The sequence shown here is derived from an EMBL/GenBank/DDBJ whole genome shotgun (WGS) entry which is preliminary data.</text>
</comment>
<keyword evidence="1" id="KW-0175">Coiled coil</keyword>
<proteinExistence type="predicted"/>
<feature type="compositionally biased region" description="Basic and acidic residues" evidence="2">
    <location>
        <begin position="377"/>
        <end position="387"/>
    </location>
</feature>
<organism evidence="3 4">
    <name type="scientific">Kwoniella newhampshirensis</name>
    <dbReference type="NCBI Taxonomy" id="1651941"/>
    <lineage>
        <taxon>Eukaryota</taxon>
        <taxon>Fungi</taxon>
        <taxon>Dikarya</taxon>
        <taxon>Basidiomycota</taxon>
        <taxon>Agaricomycotina</taxon>
        <taxon>Tremellomycetes</taxon>
        <taxon>Tremellales</taxon>
        <taxon>Cryptococcaceae</taxon>
        <taxon>Kwoniella</taxon>
    </lineage>
</organism>
<feature type="compositionally biased region" description="Pro residues" evidence="2">
    <location>
        <begin position="7"/>
        <end position="20"/>
    </location>
</feature>
<dbReference type="GeneID" id="92178129"/>
<dbReference type="EMBL" id="JBCAWK010000002">
    <property type="protein sequence ID" value="KAK8865724.1"/>
    <property type="molecule type" value="Genomic_DNA"/>
</dbReference>
<feature type="coiled-coil region" evidence="1">
    <location>
        <begin position="69"/>
        <end position="131"/>
    </location>
</feature>
<evidence type="ECO:0008006" key="5">
    <source>
        <dbReference type="Google" id="ProtNLM"/>
    </source>
</evidence>
<dbReference type="AlphaFoldDB" id="A0AAW0Z496"/>
<reference evidence="3 4" key="1">
    <citation type="journal article" date="2024" name="bioRxiv">
        <title>Comparative genomics of Cryptococcus and Kwoniella reveals pathogenesis evolution and contrasting karyotype dynamics via intercentromeric recombination or chromosome fusion.</title>
        <authorList>
            <person name="Coelho M.A."/>
            <person name="David-Palma M."/>
            <person name="Shea T."/>
            <person name="Bowers K."/>
            <person name="McGinley-Smith S."/>
            <person name="Mohammad A.W."/>
            <person name="Gnirke A."/>
            <person name="Yurkov A.M."/>
            <person name="Nowrousian M."/>
            <person name="Sun S."/>
            <person name="Cuomo C.A."/>
            <person name="Heitman J."/>
        </authorList>
    </citation>
    <scope>NUCLEOTIDE SEQUENCE [LARGE SCALE GENOMIC DNA]</scope>
    <source>
        <strain evidence="3 4">CBS 13917</strain>
    </source>
</reference>
<accession>A0AAW0Z496</accession>
<gene>
    <name evidence="3" type="ORF">IAR55_000870</name>
</gene>
<dbReference type="RefSeq" id="XP_066805203.1">
    <property type="nucleotide sequence ID" value="XM_066944002.1"/>
</dbReference>
<feature type="compositionally biased region" description="Polar residues" evidence="2">
    <location>
        <begin position="256"/>
        <end position="277"/>
    </location>
</feature>
<evidence type="ECO:0000313" key="3">
    <source>
        <dbReference type="EMBL" id="KAK8865724.1"/>
    </source>
</evidence>
<evidence type="ECO:0000313" key="4">
    <source>
        <dbReference type="Proteomes" id="UP001388673"/>
    </source>
</evidence>
<keyword evidence="4" id="KW-1185">Reference proteome</keyword>
<feature type="coiled-coil region" evidence="1">
    <location>
        <begin position="301"/>
        <end position="328"/>
    </location>
</feature>
<feature type="region of interest" description="Disordered" evidence="2">
    <location>
        <begin position="346"/>
        <end position="423"/>
    </location>
</feature>
<name>A0AAW0Z496_9TREE</name>
<feature type="region of interest" description="Disordered" evidence="2">
    <location>
        <begin position="1"/>
        <end position="40"/>
    </location>
</feature>
<feature type="compositionally biased region" description="Low complexity" evidence="2">
    <location>
        <begin position="21"/>
        <end position="31"/>
    </location>
</feature>
<dbReference type="KEGG" id="kne:92178129"/>